<name>A0ABV8UQ75_9PROT</name>
<dbReference type="EMBL" id="JBHSCW010000011">
    <property type="protein sequence ID" value="MFC4353169.1"/>
    <property type="molecule type" value="Genomic_DNA"/>
</dbReference>
<proteinExistence type="predicted"/>
<organism evidence="1 2">
    <name type="scientific">Fodinicurvata halophila</name>
    <dbReference type="NCBI Taxonomy" id="1419723"/>
    <lineage>
        <taxon>Bacteria</taxon>
        <taxon>Pseudomonadati</taxon>
        <taxon>Pseudomonadota</taxon>
        <taxon>Alphaproteobacteria</taxon>
        <taxon>Rhodospirillales</taxon>
        <taxon>Rhodovibrionaceae</taxon>
        <taxon>Fodinicurvata</taxon>
    </lineage>
</organism>
<comment type="caution">
    <text evidence="1">The sequence shown here is derived from an EMBL/GenBank/DDBJ whole genome shotgun (WGS) entry which is preliminary data.</text>
</comment>
<reference evidence="2" key="1">
    <citation type="journal article" date="2019" name="Int. J. Syst. Evol. Microbiol.">
        <title>The Global Catalogue of Microorganisms (GCM) 10K type strain sequencing project: providing services to taxonomists for standard genome sequencing and annotation.</title>
        <authorList>
            <consortium name="The Broad Institute Genomics Platform"/>
            <consortium name="The Broad Institute Genome Sequencing Center for Infectious Disease"/>
            <person name="Wu L."/>
            <person name="Ma J."/>
        </authorList>
    </citation>
    <scope>NUCLEOTIDE SEQUENCE [LARGE SCALE GENOMIC DNA]</scope>
    <source>
        <strain evidence="2">CECT 8472</strain>
    </source>
</reference>
<sequence length="77" mass="8485">MNTEHEVIALGSLFEEAIQIANQRIDAIPEDTSPEEELRAIQDASTVPEVIAYRISELPAESEQGQAVKHKALSWLG</sequence>
<gene>
    <name evidence="1" type="ORF">ACFOW6_16590</name>
</gene>
<accession>A0ABV8UQ75</accession>
<protein>
    <submittedName>
        <fullName evidence="1">Uncharacterized protein</fullName>
    </submittedName>
</protein>
<dbReference type="Proteomes" id="UP001595799">
    <property type="component" value="Unassembled WGS sequence"/>
</dbReference>
<keyword evidence="2" id="KW-1185">Reference proteome</keyword>
<evidence type="ECO:0000313" key="1">
    <source>
        <dbReference type="EMBL" id="MFC4353169.1"/>
    </source>
</evidence>
<evidence type="ECO:0000313" key="2">
    <source>
        <dbReference type="Proteomes" id="UP001595799"/>
    </source>
</evidence>
<dbReference type="RefSeq" id="WP_382423544.1">
    <property type="nucleotide sequence ID" value="NZ_JBHSCW010000011.1"/>
</dbReference>